<dbReference type="SUPFAM" id="SSF111369">
    <property type="entry name" value="HlyD-like secretion proteins"/>
    <property type="match status" value="1"/>
</dbReference>
<dbReference type="Proteomes" id="UP001385892">
    <property type="component" value="Unassembled WGS sequence"/>
</dbReference>
<feature type="domain" description="Multidrug resistance protein MdtA-like barrel-sandwich hybrid" evidence="6">
    <location>
        <begin position="101"/>
        <end position="232"/>
    </location>
</feature>
<feature type="transmembrane region" description="Helical" evidence="4">
    <location>
        <begin position="34"/>
        <end position="52"/>
    </location>
</feature>
<comment type="caution">
    <text evidence="9">The sequence shown here is derived from an EMBL/GenBank/DDBJ whole genome shotgun (WGS) entry which is preliminary data.</text>
</comment>
<feature type="domain" description="CusB-like beta-barrel" evidence="7">
    <location>
        <begin position="252"/>
        <end position="321"/>
    </location>
</feature>
<evidence type="ECO:0000256" key="3">
    <source>
        <dbReference type="ARBA" id="ARBA00022448"/>
    </source>
</evidence>
<dbReference type="InterPro" id="IPR006143">
    <property type="entry name" value="RND_pump_MFP"/>
</dbReference>
<dbReference type="InterPro" id="IPR058792">
    <property type="entry name" value="Beta-barrel_RND_2"/>
</dbReference>
<evidence type="ECO:0000256" key="2">
    <source>
        <dbReference type="ARBA" id="ARBA00009477"/>
    </source>
</evidence>
<dbReference type="Gene3D" id="2.40.50.100">
    <property type="match status" value="1"/>
</dbReference>
<dbReference type="InterPro" id="IPR058624">
    <property type="entry name" value="MdtA-like_HH"/>
</dbReference>
<keyword evidence="4" id="KW-0472">Membrane</keyword>
<dbReference type="InterPro" id="IPR058625">
    <property type="entry name" value="MdtA-like_BSH"/>
</dbReference>
<organism evidence="9 10">
    <name type="scientific">Variovorax rhizosphaerae</name>
    <dbReference type="NCBI Taxonomy" id="1836200"/>
    <lineage>
        <taxon>Bacteria</taxon>
        <taxon>Pseudomonadati</taxon>
        <taxon>Pseudomonadota</taxon>
        <taxon>Betaproteobacteria</taxon>
        <taxon>Burkholderiales</taxon>
        <taxon>Comamonadaceae</taxon>
        <taxon>Variovorax</taxon>
    </lineage>
</organism>
<evidence type="ECO:0000259" key="8">
    <source>
        <dbReference type="Pfam" id="PF25967"/>
    </source>
</evidence>
<dbReference type="Pfam" id="PF25876">
    <property type="entry name" value="HH_MFP_RND"/>
    <property type="match status" value="1"/>
</dbReference>
<dbReference type="Gene3D" id="2.40.420.20">
    <property type="match status" value="1"/>
</dbReference>
<dbReference type="Pfam" id="PF25967">
    <property type="entry name" value="RND-MFP_C"/>
    <property type="match status" value="1"/>
</dbReference>
<dbReference type="Pfam" id="PF25917">
    <property type="entry name" value="BSH_RND"/>
    <property type="match status" value="1"/>
</dbReference>
<dbReference type="PANTHER" id="PTHR30469:SF37">
    <property type="entry name" value="RAGD PROTEIN"/>
    <property type="match status" value="1"/>
</dbReference>
<protein>
    <submittedName>
        <fullName evidence="9">Efflux RND transporter periplasmic adaptor subunit</fullName>
    </submittedName>
</protein>
<keyword evidence="4" id="KW-1133">Transmembrane helix</keyword>
<feature type="domain" description="Multidrug resistance protein MdtA-like C-terminal permuted SH3" evidence="8">
    <location>
        <begin position="328"/>
        <end position="383"/>
    </location>
</feature>
<dbReference type="Pfam" id="PF25954">
    <property type="entry name" value="Beta-barrel_RND_2"/>
    <property type="match status" value="1"/>
</dbReference>
<dbReference type="NCBIfam" id="TIGR01730">
    <property type="entry name" value="RND_mfp"/>
    <property type="match status" value="1"/>
</dbReference>
<comment type="similarity">
    <text evidence="2">Belongs to the membrane fusion protein (MFP) (TC 8.A.1) family.</text>
</comment>
<evidence type="ECO:0000259" key="6">
    <source>
        <dbReference type="Pfam" id="PF25917"/>
    </source>
</evidence>
<comment type="subcellular location">
    <subcellularLocation>
        <location evidence="1">Cell envelope</location>
    </subcellularLocation>
</comment>
<evidence type="ECO:0000313" key="10">
    <source>
        <dbReference type="Proteomes" id="UP001385892"/>
    </source>
</evidence>
<dbReference type="Gene3D" id="1.10.287.470">
    <property type="entry name" value="Helix hairpin bin"/>
    <property type="match status" value="1"/>
</dbReference>
<proteinExistence type="inferred from homology"/>
<keyword evidence="4" id="KW-0812">Transmembrane</keyword>
<gene>
    <name evidence="9" type="ORF">WKW82_18920</name>
</gene>
<evidence type="ECO:0000259" key="7">
    <source>
        <dbReference type="Pfam" id="PF25954"/>
    </source>
</evidence>
<evidence type="ECO:0000256" key="1">
    <source>
        <dbReference type="ARBA" id="ARBA00004196"/>
    </source>
</evidence>
<sequence>MSEQRHAGLAIHGGETDNHHELLRRRQILRRTRWLVLIVLVLLGVGAARTVLVRMSNAKELQAGTTERATQYVKTALPIKPTAGQTLALPGTLQGFVQSPINARASGYLKRWTKDIGARVQQGELLAEIETPEVDQQLSQAIAAREQAAAGLALAKSTVARWEALRQKDVVSQQDLDERRAAVASTVANLAAADANVQRLKQTEGFKRVLAPFAGVITRRNVDVGDLIDAGAGNGGRPLFLLSQTDPLRVYINVPQAYAQLIKAGQPVVVTQAELRGQTFKGEVARSSGAIDAATRMMQVEVALPNREGILMPGAYVQVSLPMAPSQSLTVPANALLFRAEGTRVALVDANNTVRLRTVTLGRNYGETVELIDGIAPTDRLVLNPSDSLAEGDVVALAKESP</sequence>
<dbReference type="PANTHER" id="PTHR30469">
    <property type="entry name" value="MULTIDRUG RESISTANCE PROTEIN MDTA"/>
    <property type="match status" value="1"/>
</dbReference>
<keyword evidence="3" id="KW-0813">Transport</keyword>
<reference evidence="9 10" key="1">
    <citation type="submission" date="2024-03" db="EMBL/GenBank/DDBJ databases">
        <title>Novel species of the genus Variovorax.</title>
        <authorList>
            <person name="Liu Q."/>
            <person name="Xin Y.-H."/>
        </authorList>
    </citation>
    <scope>NUCLEOTIDE SEQUENCE [LARGE SCALE GENOMIC DNA]</scope>
    <source>
        <strain evidence="9 10">KACC 18900</strain>
    </source>
</reference>
<dbReference type="Gene3D" id="2.40.30.170">
    <property type="match status" value="1"/>
</dbReference>
<name>A0ABU8WPP0_9BURK</name>
<dbReference type="EMBL" id="JBBKZT010000008">
    <property type="protein sequence ID" value="MEJ8848738.1"/>
    <property type="molecule type" value="Genomic_DNA"/>
</dbReference>
<dbReference type="InterPro" id="IPR058627">
    <property type="entry name" value="MdtA-like_C"/>
</dbReference>
<evidence type="ECO:0000313" key="9">
    <source>
        <dbReference type="EMBL" id="MEJ8848738.1"/>
    </source>
</evidence>
<feature type="domain" description="Multidrug resistance protein MdtA-like alpha-helical hairpin" evidence="5">
    <location>
        <begin position="137"/>
        <end position="198"/>
    </location>
</feature>
<accession>A0ABU8WPP0</accession>
<evidence type="ECO:0000256" key="4">
    <source>
        <dbReference type="SAM" id="Phobius"/>
    </source>
</evidence>
<dbReference type="RefSeq" id="WP_340343859.1">
    <property type="nucleotide sequence ID" value="NZ_JBBKZT010000008.1"/>
</dbReference>
<evidence type="ECO:0000259" key="5">
    <source>
        <dbReference type="Pfam" id="PF25876"/>
    </source>
</evidence>
<keyword evidence="10" id="KW-1185">Reference proteome</keyword>